<feature type="region of interest" description="Disordered" evidence="1">
    <location>
        <begin position="115"/>
        <end position="135"/>
    </location>
</feature>
<evidence type="ECO:0000256" key="1">
    <source>
        <dbReference type="SAM" id="MobiDB-lite"/>
    </source>
</evidence>
<gene>
    <name evidence="2" type="ORF">WG66_19313</name>
</gene>
<protein>
    <submittedName>
        <fullName evidence="2">Uncharacterized protein</fullName>
    </submittedName>
</protein>
<name>A0A0W0EVK7_MONRR</name>
<evidence type="ECO:0000313" key="2">
    <source>
        <dbReference type="EMBL" id="KTB28110.1"/>
    </source>
</evidence>
<feature type="region of interest" description="Disordered" evidence="1">
    <location>
        <begin position="1"/>
        <end position="23"/>
    </location>
</feature>
<dbReference type="eggNOG" id="ENOG502S7FA">
    <property type="taxonomic scope" value="Eukaryota"/>
</dbReference>
<dbReference type="Proteomes" id="UP000054988">
    <property type="component" value="Unassembled WGS sequence"/>
</dbReference>
<accession>A0A0W0EVK7</accession>
<evidence type="ECO:0000313" key="3">
    <source>
        <dbReference type="Proteomes" id="UP000054988"/>
    </source>
</evidence>
<feature type="compositionally biased region" description="Low complexity" evidence="1">
    <location>
        <begin position="119"/>
        <end position="128"/>
    </location>
</feature>
<sequence>MSKRKFEHHDSDSEEAPRKRGAPYSTSGLLNLLDLSSIGATASSEIDDRFDAIADALLNRFQLCIRKVNGSEVIYRVMELEFYWWKTGCHEDPFTHGSAEQRFSGRWYFHRAPKKSTDSSRSLTSSTGYRGGTRKGLDLTFGGPVTTTVSSPYFSQSEETTQTMSDASENHGGILLRSLRRIPDDTVISGPSLLVDEILRQFGSLRIADVVDGCWNGNISAFRNEEKGDRMFWRQVPTSELGGEIQIYRSPRIGLDLSHPGTSPEASHPRVEFLGRRYRYFVEPNLLTANGRPQTFLGVLKHAAPLSGGGSRCLSRKRMTELTGITDQSVANYLGYYLEGYDKGSLKGFVGPAGKGAGSSPATYLRMMGAVAKARNEDV</sequence>
<dbReference type="EMBL" id="LATX01002503">
    <property type="protein sequence ID" value="KTB28110.1"/>
    <property type="molecule type" value="Genomic_DNA"/>
</dbReference>
<proteinExistence type="predicted"/>
<organism evidence="2 3">
    <name type="scientific">Moniliophthora roreri</name>
    <name type="common">Frosty pod rot fungus</name>
    <name type="synonym">Monilia roreri</name>
    <dbReference type="NCBI Taxonomy" id="221103"/>
    <lineage>
        <taxon>Eukaryota</taxon>
        <taxon>Fungi</taxon>
        <taxon>Dikarya</taxon>
        <taxon>Basidiomycota</taxon>
        <taxon>Agaricomycotina</taxon>
        <taxon>Agaricomycetes</taxon>
        <taxon>Agaricomycetidae</taxon>
        <taxon>Agaricales</taxon>
        <taxon>Marasmiineae</taxon>
        <taxon>Marasmiaceae</taxon>
        <taxon>Moniliophthora</taxon>
    </lineage>
</organism>
<feature type="compositionally biased region" description="Basic and acidic residues" evidence="1">
    <location>
        <begin position="7"/>
        <end position="18"/>
    </location>
</feature>
<dbReference type="AlphaFoldDB" id="A0A0W0EVK7"/>
<comment type="caution">
    <text evidence="2">The sequence shown here is derived from an EMBL/GenBank/DDBJ whole genome shotgun (WGS) entry which is preliminary data.</text>
</comment>
<reference evidence="2 3" key="1">
    <citation type="submission" date="2015-12" db="EMBL/GenBank/DDBJ databases">
        <title>Draft genome sequence of Moniliophthora roreri, the causal agent of frosty pod rot of cacao.</title>
        <authorList>
            <person name="Aime M.C."/>
            <person name="Diaz-Valderrama J.R."/>
            <person name="Kijpornyongpan T."/>
            <person name="Phillips-Mora W."/>
        </authorList>
    </citation>
    <scope>NUCLEOTIDE SEQUENCE [LARGE SCALE GENOMIC DNA]</scope>
    <source>
        <strain evidence="2 3">MCA 2952</strain>
    </source>
</reference>